<organism evidence="3 4">
    <name type="scientific">Natrialba taiwanensis DSM 12281</name>
    <dbReference type="NCBI Taxonomy" id="1230458"/>
    <lineage>
        <taxon>Archaea</taxon>
        <taxon>Methanobacteriati</taxon>
        <taxon>Methanobacteriota</taxon>
        <taxon>Stenosarchaea group</taxon>
        <taxon>Halobacteria</taxon>
        <taxon>Halobacteriales</taxon>
        <taxon>Natrialbaceae</taxon>
        <taxon>Natrialba</taxon>
    </lineage>
</organism>
<dbReference type="AlphaFoldDB" id="M0A0V6"/>
<feature type="compositionally biased region" description="Acidic residues" evidence="2">
    <location>
        <begin position="202"/>
        <end position="221"/>
    </location>
</feature>
<sequence>MTHQNPVRATLEADTFDEDAGVWTFYGTVIENDEVTNGSHGKKYWPAAALEEAAGSLTDRPVVDGHSYDDNGQPLNEAVEGKVTNDWYDPDTGWRYEMEVGDAELARKLNNNHLEVSFHGGGANAGETDDGAATMSNIYSRDLAIVPFGGARGNEVNAGPAPDSPASAAALSASLEGGDSQLVELDNASPDTDTGNEGAESSADDNDSMTDDDNPDTPDLDLDGRVVIDEERHAELTAAETELEDLQEENEELESELEAKDEQIDKVKGIYAAKLAELSGFSEEFFEDKDIDVLESELSNQLDVDEEEAAEAALSGMAMPQTGDGGGESVTATLSGLDDEEREEIAHLANRADMLDSVDAEYAAELREQAADMAGADEFAELEEVL</sequence>
<dbReference type="RefSeq" id="WP_006825869.1">
    <property type="nucleotide sequence ID" value="NZ_AOIL01000037.1"/>
</dbReference>
<evidence type="ECO:0000313" key="4">
    <source>
        <dbReference type="Proteomes" id="UP000011648"/>
    </source>
</evidence>
<keyword evidence="1" id="KW-0175">Coiled coil</keyword>
<dbReference type="Proteomes" id="UP000011648">
    <property type="component" value="Unassembled WGS sequence"/>
</dbReference>
<gene>
    <name evidence="3" type="ORF">C484_10581</name>
</gene>
<comment type="caution">
    <text evidence="3">The sequence shown here is derived from an EMBL/GenBank/DDBJ whole genome shotgun (WGS) entry which is preliminary data.</text>
</comment>
<feature type="region of interest" description="Disordered" evidence="2">
    <location>
        <begin position="155"/>
        <end position="222"/>
    </location>
</feature>
<dbReference type="STRING" id="1230458.C484_10581"/>
<dbReference type="PATRIC" id="fig|1230458.4.peg.2130"/>
<evidence type="ECO:0000256" key="1">
    <source>
        <dbReference type="SAM" id="Coils"/>
    </source>
</evidence>
<feature type="coiled-coil region" evidence="1">
    <location>
        <begin position="229"/>
        <end position="270"/>
    </location>
</feature>
<evidence type="ECO:0000256" key="2">
    <source>
        <dbReference type="SAM" id="MobiDB-lite"/>
    </source>
</evidence>
<evidence type="ECO:0000313" key="3">
    <source>
        <dbReference type="EMBL" id="ELY91467.1"/>
    </source>
</evidence>
<keyword evidence="4" id="KW-1185">Reference proteome</keyword>
<dbReference type="EMBL" id="AOIL01000037">
    <property type="protein sequence ID" value="ELY91467.1"/>
    <property type="molecule type" value="Genomic_DNA"/>
</dbReference>
<name>M0A0V6_9EURY</name>
<proteinExistence type="predicted"/>
<accession>M0A0V6</accession>
<feature type="compositionally biased region" description="Low complexity" evidence="2">
    <location>
        <begin position="158"/>
        <end position="180"/>
    </location>
</feature>
<protein>
    <submittedName>
        <fullName evidence="3">Uncharacterized protein</fullName>
    </submittedName>
</protein>
<reference evidence="3 4" key="1">
    <citation type="journal article" date="2014" name="PLoS Genet.">
        <title>Phylogenetically driven sequencing of extremely halophilic archaea reveals strategies for static and dynamic osmo-response.</title>
        <authorList>
            <person name="Becker E.A."/>
            <person name="Seitzer P.M."/>
            <person name="Tritt A."/>
            <person name="Larsen D."/>
            <person name="Krusor M."/>
            <person name="Yao A.I."/>
            <person name="Wu D."/>
            <person name="Madern D."/>
            <person name="Eisen J.A."/>
            <person name="Darling A.E."/>
            <person name="Facciotti M.T."/>
        </authorList>
    </citation>
    <scope>NUCLEOTIDE SEQUENCE [LARGE SCALE GENOMIC DNA]</scope>
    <source>
        <strain evidence="3 4">DSM 12281</strain>
    </source>
</reference>